<dbReference type="CDD" id="cd13925">
    <property type="entry name" value="RPF"/>
    <property type="match status" value="1"/>
</dbReference>
<accession>A0A2A9CSW3</accession>
<protein>
    <submittedName>
        <fullName evidence="5">Uncharacterized protein YabE (DUF348 family)</fullName>
    </submittedName>
</protein>
<dbReference type="InterPro" id="IPR011098">
    <property type="entry name" value="G5_dom"/>
</dbReference>
<comment type="similarity">
    <text evidence="1">Belongs to the transglycosylase family. Rpf subfamily.</text>
</comment>
<sequence length="360" mass="37999">MAFKHLATAAVTLALTGGGVATGAALHKDVRLVVDGVERPTSTFALTVSDVLSANGVTVSGLDQVSPAPQSPVSNGSVITVRYAKPITLTLDGSEGTFMTTEVELADALAAKVPDLNRSWTSVALASPVPRTGLEVTVSTPKQVRLVVDGKTRSITTTANTVDDLLAEQNVTTWAQDRVSPSTQAVLAEGDRVVVQRVRISTLQRTESIAFASKKKSDPTLWLGESRVVSTGKAGKATRIYRVVEIDGKKTDRSLVSETVLAKPVAQVIAVGSKVTGNGAGINLARAAMWDRIARCESGGNWSINTGNGYYGGLQFNLAAWKSNGGRDFAAYPHQASRAEQITVANRYYAKAGTRPWTCA</sequence>
<comment type="caution">
    <text evidence="5">The sequence shown here is derived from an EMBL/GenBank/DDBJ whole genome shotgun (WGS) entry which is preliminary data.</text>
</comment>
<organism evidence="5 6">
    <name type="scientific">Propionicimonas paludicola</name>
    <dbReference type="NCBI Taxonomy" id="185243"/>
    <lineage>
        <taxon>Bacteria</taxon>
        <taxon>Bacillati</taxon>
        <taxon>Actinomycetota</taxon>
        <taxon>Actinomycetes</taxon>
        <taxon>Propionibacteriales</taxon>
        <taxon>Nocardioidaceae</taxon>
        <taxon>Propionicimonas</taxon>
    </lineage>
</organism>
<dbReference type="InterPro" id="IPR010618">
    <property type="entry name" value="RPF"/>
</dbReference>
<keyword evidence="6" id="KW-1185">Reference proteome</keyword>
<proteinExistence type="inferred from homology"/>
<keyword evidence="2" id="KW-0732">Signal</keyword>
<name>A0A2A9CSW3_9ACTN</name>
<dbReference type="Proteomes" id="UP000226079">
    <property type="component" value="Unassembled WGS sequence"/>
</dbReference>
<gene>
    <name evidence="5" type="ORF">ATK74_2106</name>
</gene>
<dbReference type="InterPro" id="IPR023346">
    <property type="entry name" value="Lysozyme-like_dom_sf"/>
</dbReference>
<keyword evidence="3" id="KW-0378">Hydrolase</keyword>
<evidence type="ECO:0000256" key="1">
    <source>
        <dbReference type="ARBA" id="ARBA00010830"/>
    </source>
</evidence>
<evidence type="ECO:0000256" key="3">
    <source>
        <dbReference type="ARBA" id="ARBA00022801"/>
    </source>
</evidence>
<dbReference type="Gene3D" id="1.10.530.10">
    <property type="match status" value="1"/>
</dbReference>
<dbReference type="AlphaFoldDB" id="A0A2A9CSW3"/>
<reference evidence="5 6" key="1">
    <citation type="submission" date="2017-10" db="EMBL/GenBank/DDBJ databases">
        <title>Sequencing the genomes of 1000 actinobacteria strains.</title>
        <authorList>
            <person name="Klenk H.-P."/>
        </authorList>
    </citation>
    <scope>NUCLEOTIDE SEQUENCE [LARGE SCALE GENOMIC DNA]</scope>
    <source>
        <strain evidence="5 6">DSM 15597</strain>
    </source>
</reference>
<dbReference type="Pfam" id="PF06737">
    <property type="entry name" value="Transglycosylas"/>
    <property type="match status" value="1"/>
</dbReference>
<dbReference type="Pfam" id="PF03990">
    <property type="entry name" value="DUF348"/>
    <property type="match status" value="2"/>
</dbReference>
<feature type="domain" description="G5" evidence="4">
    <location>
        <begin position="195"/>
        <end position="275"/>
    </location>
</feature>
<dbReference type="RefSeq" id="WP_169923815.1">
    <property type="nucleotide sequence ID" value="NZ_PDJC01000001.1"/>
</dbReference>
<evidence type="ECO:0000313" key="6">
    <source>
        <dbReference type="Proteomes" id="UP000226079"/>
    </source>
</evidence>
<dbReference type="GO" id="GO:0016787">
    <property type="term" value="F:hydrolase activity"/>
    <property type="evidence" value="ECO:0007669"/>
    <property type="project" value="UniProtKB-KW"/>
</dbReference>
<dbReference type="EMBL" id="PDJC01000001">
    <property type="protein sequence ID" value="PFG17533.1"/>
    <property type="molecule type" value="Genomic_DNA"/>
</dbReference>
<dbReference type="SMART" id="SM01208">
    <property type="entry name" value="G5"/>
    <property type="match status" value="1"/>
</dbReference>
<evidence type="ECO:0000259" key="4">
    <source>
        <dbReference type="PROSITE" id="PS51109"/>
    </source>
</evidence>
<evidence type="ECO:0000313" key="5">
    <source>
        <dbReference type="EMBL" id="PFG17533.1"/>
    </source>
</evidence>
<dbReference type="Gene3D" id="2.20.230.10">
    <property type="entry name" value="Resuscitation-promoting factor rpfb"/>
    <property type="match status" value="1"/>
</dbReference>
<dbReference type="SUPFAM" id="SSF53955">
    <property type="entry name" value="Lysozyme-like"/>
    <property type="match status" value="1"/>
</dbReference>
<evidence type="ECO:0000256" key="2">
    <source>
        <dbReference type="ARBA" id="ARBA00022729"/>
    </source>
</evidence>
<dbReference type="PROSITE" id="PS51109">
    <property type="entry name" value="G5"/>
    <property type="match status" value="1"/>
</dbReference>
<dbReference type="InterPro" id="IPR007137">
    <property type="entry name" value="DUF348"/>
</dbReference>
<dbReference type="Pfam" id="PF07501">
    <property type="entry name" value="G5"/>
    <property type="match status" value="1"/>
</dbReference>